<organism evidence="1">
    <name type="scientific">Myoviridae sp. ctP4M4</name>
    <dbReference type="NCBI Taxonomy" id="2826647"/>
    <lineage>
        <taxon>Viruses</taxon>
        <taxon>Duplodnaviria</taxon>
        <taxon>Heunggongvirae</taxon>
        <taxon>Uroviricota</taxon>
        <taxon>Caudoviricetes</taxon>
    </lineage>
</organism>
<evidence type="ECO:0000313" key="1">
    <source>
        <dbReference type="EMBL" id="DAD88594.1"/>
    </source>
</evidence>
<dbReference type="EMBL" id="BK015043">
    <property type="protein sequence ID" value="DAD88594.1"/>
    <property type="molecule type" value="Genomic_DNA"/>
</dbReference>
<evidence type="ECO:0008006" key="2">
    <source>
        <dbReference type="Google" id="ProtNLM"/>
    </source>
</evidence>
<proteinExistence type="predicted"/>
<sequence>MSSFGSQIRKRIGELYKAGQDVPGILEAVAEGATIEAMRVAGENTPPNDGTLAGTNTRSGQMAEHWATDSVTTPVITEGAGARTYTTELNNNMQYASYVNDGHRMDKHFVPGLIINGKLLEESPDGSGGLVVGTKTTFVKGKYMKEKAVGKYRSVVRKELEKRVKEAFR</sequence>
<accession>A0A8S5N2U2</accession>
<protein>
    <recommendedName>
        <fullName evidence="2">HK97 gp10 family phage protein</fullName>
    </recommendedName>
</protein>
<name>A0A8S5N2U2_9CAUD</name>
<reference evidence="1" key="1">
    <citation type="journal article" date="2021" name="Proc. Natl. Acad. Sci. U.S.A.">
        <title>A Catalog of Tens of Thousands of Viruses from Human Metagenomes Reveals Hidden Associations with Chronic Diseases.</title>
        <authorList>
            <person name="Tisza M.J."/>
            <person name="Buck C.B."/>
        </authorList>
    </citation>
    <scope>NUCLEOTIDE SEQUENCE</scope>
    <source>
        <strain evidence="1">CtP4M4</strain>
    </source>
</reference>